<organism evidence="2 3">
    <name type="scientific">Triplophysa tibetana</name>
    <dbReference type="NCBI Taxonomy" id="1572043"/>
    <lineage>
        <taxon>Eukaryota</taxon>
        <taxon>Metazoa</taxon>
        <taxon>Chordata</taxon>
        <taxon>Craniata</taxon>
        <taxon>Vertebrata</taxon>
        <taxon>Euteleostomi</taxon>
        <taxon>Actinopterygii</taxon>
        <taxon>Neopterygii</taxon>
        <taxon>Teleostei</taxon>
        <taxon>Ostariophysi</taxon>
        <taxon>Cypriniformes</taxon>
        <taxon>Nemacheilidae</taxon>
        <taxon>Triplophysa</taxon>
    </lineage>
</organism>
<protein>
    <submittedName>
        <fullName evidence="2">Uncharacterized protein</fullName>
    </submittedName>
</protein>
<keyword evidence="3" id="KW-1185">Reference proteome</keyword>
<reference evidence="2 3" key="1">
    <citation type="journal article" date="2019" name="Mol. Ecol. Resour.">
        <title>Chromosome-level genome assembly of Triplophysa tibetana, a fish adapted to the harsh high-altitude environment of the Tibetan Plateau.</title>
        <authorList>
            <person name="Yang X."/>
            <person name="Liu H."/>
            <person name="Ma Z."/>
            <person name="Zou Y."/>
            <person name="Zou M."/>
            <person name="Mao Y."/>
            <person name="Li X."/>
            <person name="Wang H."/>
            <person name="Chen T."/>
            <person name="Wang W."/>
            <person name="Yang R."/>
        </authorList>
    </citation>
    <scope>NUCLEOTIDE SEQUENCE [LARGE SCALE GENOMIC DNA]</scope>
    <source>
        <strain evidence="2">TTIB1903HZAU</strain>
        <tissue evidence="2">Muscle</tissue>
    </source>
</reference>
<proteinExistence type="predicted"/>
<feature type="compositionally biased region" description="Basic and acidic residues" evidence="1">
    <location>
        <begin position="219"/>
        <end position="228"/>
    </location>
</feature>
<gene>
    <name evidence="2" type="ORF">E1301_Tti013961</name>
</gene>
<evidence type="ECO:0000313" key="3">
    <source>
        <dbReference type="Proteomes" id="UP000324632"/>
    </source>
</evidence>
<name>A0A5A9P1L3_9TELE</name>
<evidence type="ECO:0000256" key="1">
    <source>
        <dbReference type="SAM" id="MobiDB-lite"/>
    </source>
</evidence>
<dbReference type="EMBL" id="SOYY01000010">
    <property type="protein sequence ID" value="KAA0715873.1"/>
    <property type="molecule type" value="Genomic_DNA"/>
</dbReference>
<evidence type="ECO:0000313" key="2">
    <source>
        <dbReference type="EMBL" id="KAA0715873.1"/>
    </source>
</evidence>
<accession>A0A5A9P1L3</accession>
<feature type="region of interest" description="Disordered" evidence="1">
    <location>
        <begin position="212"/>
        <end position="246"/>
    </location>
</feature>
<dbReference type="Proteomes" id="UP000324632">
    <property type="component" value="Chromosome 10"/>
</dbReference>
<sequence>MVKNDKAVPVYMSVCVITRWLCTLCIRYAATRCDHCTPDELVERRGDFSCSRGPHIDTRLTASLPVQKTSHTFASDRQVPCGCACRGSTVPPCPVVGRGPLPLHIITGGLLVTATLPILSTAHRGRSIGPGSITPLTVPRETLLNIEYVCEILRIQPDAKKRFFACMSLFVHRTRMNGFKMALSIRFNVKSVFRYITKNNCPRRLFKAQQSTVTTMVNDRPEGKRGTVRDSGPSDSPGEHPGHGGQLLACGINPTRSILFQQSQLFLCRSRGGWTWQPETGLDNDCDSPREDNPFMLYRARAKSLLPLQEKQLAVYSTAECM</sequence>
<comment type="caution">
    <text evidence="2">The sequence shown here is derived from an EMBL/GenBank/DDBJ whole genome shotgun (WGS) entry which is preliminary data.</text>
</comment>
<dbReference type="AlphaFoldDB" id="A0A5A9P1L3"/>